<evidence type="ECO:0000313" key="2">
    <source>
        <dbReference type="Proteomes" id="UP001159363"/>
    </source>
</evidence>
<protein>
    <recommendedName>
        <fullName evidence="3">Reverse transcriptase domain-containing protein</fullName>
    </recommendedName>
</protein>
<dbReference type="Gene3D" id="3.60.10.10">
    <property type="entry name" value="Endonuclease/exonuclease/phosphatase"/>
    <property type="match status" value="1"/>
</dbReference>
<dbReference type="SUPFAM" id="SSF56219">
    <property type="entry name" value="DNase I-like"/>
    <property type="match status" value="1"/>
</dbReference>
<reference evidence="1 2" key="1">
    <citation type="submission" date="2023-02" db="EMBL/GenBank/DDBJ databases">
        <title>LHISI_Scaffold_Assembly.</title>
        <authorList>
            <person name="Stuart O.P."/>
            <person name="Cleave R."/>
            <person name="Magrath M.J.L."/>
            <person name="Mikheyev A.S."/>
        </authorList>
    </citation>
    <scope>NUCLEOTIDE SEQUENCE [LARGE SCALE GENOMIC DNA]</scope>
    <source>
        <strain evidence="1">Daus_M_001</strain>
        <tissue evidence="1">Leg muscle</tissue>
    </source>
</reference>
<dbReference type="InterPro" id="IPR036691">
    <property type="entry name" value="Endo/exonu/phosph_ase_sf"/>
</dbReference>
<keyword evidence="2" id="KW-1185">Reference proteome</keyword>
<gene>
    <name evidence="1" type="ORF">PR048_030405</name>
</gene>
<sequence>MCPNQQTPHCPNCSGPHATTDWAKCPQWEVERETKRVIAHYSSSYQKAKKFVADLYTQQQSEQYIIAQPQLELSRGREKLDIRTRSHYRTIHMQQRCYPPPLYCHALAQGPSNTRPSAIDLTTVSEGLFGIMDWRVYEDNWGSDHFPVITSSRLGQAVHRPLYYDYLKLHTKSADWRIFVSFVNEHIHELPKVTENTVLIAYEAFYNFLLSATRASMPRRCRASWWTAECEEVNRHRLTAIRSYKAQSTLEVFLILKRTQAYARRSLSHTTHSRQLWNAFSNLKNSRIKRRTPNLPEDLVKKWIAYIAPDFVPPISSFVLPSFRPRQAMMLYRMSYYDDSLQRHDFGYLNCIIGIIPRVWTEWLIVPVLKPGKSPSLESSYRPIALRSCLATNFEKLIKCKLSWWLERYKLIRPKKFGFRQGVSSIDALAMLTSRIHMALQNRQGKLTHALTQLENWLDTHSLNLSLYLGTPLRWSSKVKYLGMVLKQNGKWDAHILYTEEKCRSRISILKSLAHVKWGTGPVILRNFYVTKIRTMLHYGCQVIQYLSQKLVNKLECIQNVCLHAILGACPSTPIMVMYSEARLLPLALHCRILIYRYWLRTRHHRLTNLSRAVDTLALAVPLPLRENTFPNPHCSTRIV</sequence>
<evidence type="ECO:0008006" key="3">
    <source>
        <dbReference type="Google" id="ProtNLM"/>
    </source>
</evidence>
<dbReference type="PANTHER" id="PTHR33481:SF1">
    <property type="entry name" value="ENDONUCLEASE_EXONUCLEASE_PHOSPHATASE DOMAIN-CONTAINING PROTEIN-RELATED"/>
    <property type="match status" value="1"/>
</dbReference>
<dbReference type="Proteomes" id="UP001159363">
    <property type="component" value="Chromosome 13"/>
</dbReference>
<comment type="caution">
    <text evidence="1">The sequence shown here is derived from an EMBL/GenBank/DDBJ whole genome shotgun (WGS) entry which is preliminary data.</text>
</comment>
<dbReference type="PANTHER" id="PTHR33481">
    <property type="entry name" value="REVERSE TRANSCRIPTASE"/>
    <property type="match status" value="1"/>
</dbReference>
<evidence type="ECO:0000313" key="1">
    <source>
        <dbReference type="EMBL" id="KAJ8868864.1"/>
    </source>
</evidence>
<proteinExistence type="predicted"/>
<accession>A0ABQ9G8W3</accession>
<name>A0ABQ9G8W3_9NEOP</name>
<organism evidence="1 2">
    <name type="scientific">Dryococelus australis</name>
    <dbReference type="NCBI Taxonomy" id="614101"/>
    <lineage>
        <taxon>Eukaryota</taxon>
        <taxon>Metazoa</taxon>
        <taxon>Ecdysozoa</taxon>
        <taxon>Arthropoda</taxon>
        <taxon>Hexapoda</taxon>
        <taxon>Insecta</taxon>
        <taxon>Pterygota</taxon>
        <taxon>Neoptera</taxon>
        <taxon>Polyneoptera</taxon>
        <taxon>Phasmatodea</taxon>
        <taxon>Verophasmatodea</taxon>
        <taxon>Anareolatae</taxon>
        <taxon>Phasmatidae</taxon>
        <taxon>Eurycanthinae</taxon>
        <taxon>Dryococelus</taxon>
    </lineage>
</organism>
<dbReference type="EMBL" id="JARBHB010000014">
    <property type="protein sequence ID" value="KAJ8868864.1"/>
    <property type="molecule type" value="Genomic_DNA"/>
</dbReference>